<feature type="transmembrane region" description="Helical" evidence="11">
    <location>
        <begin position="95"/>
        <end position="111"/>
    </location>
</feature>
<dbReference type="PANTHER" id="PTHR10027">
    <property type="entry name" value="CALCIUM-ACTIVATED POTASSIUM CHANNEL ALPHA CHAIN"/>
    <property type="match status" value="1"/>
</dbReference>
<feature type="domain" description="Calcium-activated potassium channel BK alpha subunit" evidence="13">
    <location>
        <begin position="437"/>
        <end position="525"/>
    </location>
</feature>
<dbReference type="Gene3D" id="1.10.287.70">
    <property type="match status" value="1"/>
</dbReference>
<feature type="domain" description="RCK N-terminal" evidence="14">
    <location>
        <begin position="291"/>
        <end position="413"/>
    </location>
</feature>
<evidence type="ECO:0000313" key="15">
    <source>
        <dbReference type="EMBL" id="CRZ11600.1"/>
    </source>
</evidence>
<keyword evidence="4 11" id="KW-0812">Transmembrane</keyword>
<sequence length="1012" mass="112901">MTTEAPSDDAGTQHISAKKLDENVTSYGNEQYRHFSRVLNRDISLYKKLVIRLDGSIIESYIEILLACAGLLSTILFIIGSYPDAAPENLPAVELWLAIFFAADFFIRLLFKGSSYLKTTEGFVDLLSVIPLLSSAGEINIDPLVRLARANVAAFRLLKTVKILKIFRIVRIVRVYRLILLMKDSVRQQVLIHVIIGATVMVAAGGLFQIIEQSRSDDNISFHDSCYFAVGTITFLGFGDIVPMTVLGQFMVVVIAFASWYLVPIHTMRMVRLSQSIGSCVSHFVPGSQPRNHIILVLISTCAVEEIDEFFQEFFHACHGYPRYRVAILGAKLALEALATQLRRKAYAHQVDFVAGSVFDDHDLQRCCLDLSAAVFTMSRRACESQQHESDDDNNTLLAGISIKNVCPNVPLYLQVNRPSIRQHVLWKTINRFPNLQLICIRQLSSALLARSCSCPGMHVVVGNMLQSHETGFIPGSISTWTDEYNWGAGHSLFPSVFGSYFDGIAFKDCIAQLYGDVDVLPIAMPFPSSNDGGFTVILNPINHVIKTGDLVYVLAQTLEKATSITSYRPSEPLSSSPSVPSVLHQAKNSLHRRRESDRMQATALQKPDNIQPVFQMNVCSPDGLSMPTISAAADSDRRSAPTPVPRVLFNNHIVLAGCMDLHLREFISALRSQVHTRTTPVVVVVTEDRIRDETQSLSCFDQVHLLVGDLLDDKFLNNINLRGASHTILFSKVQYPNLLRLPVPHKENIPSSDIQLIISLIAIETFLTKGRQIATSNCISELQFKSNLMFLRPKFYNIKHLSTSTNTSFDPDAADAKVHFAGAPRPMAALSFHYPQVFNVVRSLLTDSKIMSDQDSELRMQLNLVKVPPQFYGVAYPHLMQWFIAEYGFLCIGIFRSKHQRSAPIPYIYTCPRASTIVGKDDHAFVFAPVSQSRPGYVRSVSKESMDMKVVTSLYNSNNANLSSCLQNYNLSEEAGKVQRHTSLNDVKKKFQKQGRSRSVTLKGVARISSH</sequence>
<keyword evidence="9 11" id="KW-0472">Membrane</keyword>
<keyword evidence="8" id="KW-0406">Ion transport</keyword>
<feature type="transmembrane region" description="Helical" evidence="11">
    <location>
        <begin position="241"/>
        <end position="263"/>
    </location>
</feature>
<dbReference type="Pfam" id="PF03493">
    <property type="entry name" value="BK_channel_a"/>
    <property type="match status" value="1"/>
</dbReference>
<feature type="transmembrane region" description="Helical" evidence="11">
    <location>
        <begin position="61"/>
        <end position="83"/>
    </location>
</feature>
<evidence type="ECO:0000256" key="5">
    <source>
        <dbReference type="ARBA" id="ARBA00022826"/>
    </source>
</evidence>
<dbReference type="SUPFAM" id="SSF81324">
    <property type="entry name" value="Voltage-gated potassium channels"/>
    <property type="match status" value="1"/>
</dbReference>
<keyword evidence="5" id="KW-0631">Potassium channel</keyword>
<keyword evidence="10" id="KW-0407">Ion channel</keyword>
<protein>
    <recommendedName>
        <fullName evidence="16">Potassium channel domain-containing protein</fullName>
    </recommendedName>
</protein>
<evidence type="ECO:0000259" key="14">
    <source>
        <dbReference type="Pfam" id="PF22614"/>
    </source>
</evidence>
<dbReference type="Gene3D" id="3.40.50.720">
    <property type="entry name" value="NAD(P)-binding Rossmann-like Domain"/>
    <property type="match status" value="2"/>
</dbReference>
<dbReference type="InterPro" id="IPR003148">
    <property type="entry name" value="RCK_N"/>
</dbReference>
<evidence type="ECO:0000256" key="3">
    <source>
        <dbReference type="ARBA" id="ARBA00022538"/>
    </source>
</evidence>
<dbReference type="GO" id="GO:0016020">
    <property type="term" value="C:membrane"/>
    <property type="evidence" value="ECO:0007669"/>
    <property type="project" value="UniProtKB-SubCell"/>
</dbReference>
<evidence type="ECO:0000256" key="9">
    <source>
        <dbReference type="ARBA" id="ARBA00023136"/>
    </source>
</evidence>
<evidence type="ECO:0000256" key="11">
    <source>
        <dbReference type="SAM" id="Phobius"/>
    </source>
</evidence>
<dbReference type="AlphaFoldDB" id="A0A0H5RBK4"/>
<evidence type="ECO:0000256" key="2">
    <source>
        <dbReference type="ARBA" id="ARBA00022448"/>
    </source>
</evidence>
<keyword evidence="6" id="KW-0630">Potassium</keyword>
<evidence type="ECO:0000256" key="4">
    <source>
        <dbReference type="ARBA" id="ARBA00022692"/>
    </source>
</evidence>
<feature type="domain" description="Ion transport" evidence="12">
    <location>
        <begin position="61"/>
        <end position="262"/>
    </location>
</feature>
<evidence type="ECO:0000256" key="6">
    <source>
        <dbReference type="ARBA" id="ARBA00022958"/>
    </source>
</evidence>
<dbReference type="Pfam" id="PF00520">
    <property type="entry name" value="Ion_trans"/>
    <property type="match status" value="1"/>
</dbReference>
<dbReference type="InterPro" id="IPR003929">
    <property type="entry name" value="K_chnl_BK_asu"/>
</dbReference>
<keyword evidence="3" id="KW-0633">Potassium transport</keyword>
<keyword evidence="7 11" id="KW-1133">Transmembrane helix</keyword>
<evidence type="ECO:0000256" key="8">
    <source>
        <dbReference type="ARBA" id="ARBA00023065"/>
    </source>
</evidence>
<evidence type="ECO:0000256" key="1">
    <source>
        <dbReference type="ARBA" id="ARBA00004141"/>
    </source>
</evidence>
<accession>A0A0H5RBK4</accession>
<comment type="subcellular location">
    <subcellularLocation>
        <location evidence="1">Membrane</location>
        <topology evidence="1">Multi-pass membrane protein</topology>
    </subcellularLocation>
</comment>
<dbReference type="Pfam" id="PF22614">
    <property type="entry name" value="Slo-like_RCK"/>
    <property type="match status" value="2"/>
</dbReference>
<evidence type="ECO:0000256" key="7">
    <source>
        <dbReference type="ARBA" id="ARBA00022989"/>
    </source>
</evidence>
<dbReference type="GO" id="GO:0005267">
    <property type="term" value="F:potassium channel activity"/>
    <property type="evidence" value="ECO:0007669"/>
    <property type="project" value="UniProtKB-KW"/>
</dbReference>
<feature type="transmembrane region" description="Helical" evidence="11">
    <location>
        <begin position="190"/>
        <end position="211"/>
    </location>
</feature>
<feature type="domain" description="RCK N-terminal" evidence="14">
    <location>
        <begin position="650"/>
        <end position="736"/>
    </location>
</feature>
<name>A0A0H5RBK4_9EUKA</name>
<reference evidence="15" key="1">
    <citation type="submission" date="2015-04" db="EMBL/GenBank/DDBJ databases">
        <title>The genome sequence of the plant pathogenic Rhizarian Plasmodiophora brassicae reveals insights in its biotrophic life cycle and the origin of chitin synthesis.</title>
        <authorList>
            <person name="Schwelm A."/>
            <person name="Fogelqvist J."/>
            <person name="Knaust A."/>
            <person name="Julke S."/>
            <person name="Lilja T."/>
            <person name="Dhandapani V."/>
            <person name="Bonilla-Rosso G."/>
            <person name="Karlsson M."/>
            <person name="Shevchenko A."/>
            <person name="Choi S.R."/>
            <person name="Kim H.G."/>
            <person name="Park J.Y."/>
            <person name="Lim Y.P."/>
            <person name="Ludwig-Muller J."/>
            <person name="Dixelius C."/>
        </authorList>
    </citation>
    <scope>NUCLEOTIDE SEQUENCE</scope>
    <source>
        <tissue evidence="15">Potato root galls</tissue>
    </source>
</reference>
<dbReference type="PANTHER" id="PTHR10027:SF10">
    <property type="entry name" value="SLOWPOKE 2, ISOFORM D"/>
    <property type="match status" value="1"/>
</dbReference>
<keyword evidence="2" id="KW-0813">Transport</keyword>
<evidence type="ECO:0008006" key="16">
    <source>
        <dbReference type="Google" id="ProtNLM"/>
    </source>
</evidence>
<dbReference type="InterPro" id="IPR047871">
    <property type="entry name" value="K_chnl_Slo-like"/>
</dbReference>
<organism evidence="15">
    <name type="scientific">Spongospora subterranea</name>
    <dbReference type="NCBI Taxonomy" id="70186"/>
    <lineage>
        <taxon>Eukaryota</taxon>
        <taxon>Sar</taxon>
        <taxon>Rhizaria</taxon>
        <taxon>Endomyxa</taxon>
        <taxon>Phytomyxea</taxon>
        <taxon>Plasmodiophorida</taxon>
        <taxon>Plasmodiophoridae</taxon>
        <taxon>Spongospora</taxon>
    </lineage>
</organism>
<evidence type="ECO:0000259" key="13">
    <source>
        <dbReference type="Pfam" id="PF03493"/>
    </source>
</evidence>
<dbReference type="InterPro" id="IPR005821">
    <property type="entry name" value="Ion_trans_dom"/>
</dbReference>
<evidence type="ECO:0000256" key="10">
    <source>
        <dbReference type="ARBA" id="ARBA00023303"/>
    </source>
</evidence>
<proteinExistence type="predicted"/>
<dbReference type="EMBL" id="HACM01011158">
    <property type="protein sequence ID" value="CRZ11600.1"/>
    <property type="molecule type" value="Transcribed_RNA"/>
</dbReference>
<evidence type="ECO:0000259" key="12">
    <source>
        <dbReference type="Pfam" id="PF00520"/>
    </source>
</evidence>